<dbReference type="GO" id="GO:0031969">
    <property type="term" value="C:chloroplast membrane"/>
    <property type="evidence" value="ECO:0007669"/>
    <property type="project" value="UniProtKB-SubCell"/>
</dbReference>
<dbReference type="Proteomes" id="UP001314263">
    <property type="component" value="Unassembled WGS sequence"/>
</dbReference>
<feature type="transmembrane region" description="Helical" evidence="9">
    <location>
        <begin position="397"/>
        <end position="416"/>
    </location>
</feature>
<feature type="transmembrane region" description="Helical" evidence="9">
    <location>
        <begin position="162"/>
        <end position="182"/>
    </location>
</feature>
<comment type="subcellular location">
    <subcellularLocation>
        <location evidence="1">Membrane</location>
        <topology evidence="1">Multi-pass membrane protein</topology>
    </subcellularLocation>
    <subcellularLocation>
        <location evidence="9">Plastid</location>
        <location evidence="9">Chloroplast membrane</location>
        <topology evidence="9">Multi-pass membrane protein</topology>
    </subcellularLocation>
</comment>
<evidence type="ECO:0000256" key="1">
    <source>
        <dbReference type="ARBA" id="ARBA00004141"/>
    </source>
</evidence>
<feature type="transmembrane region" description="Helical" evidence="9">
    <location>
        <begin position="36"/>
        <end position="55"/>
    </location>
</feature>
<evidence type="ECO:0000256" key="4">
    <source>
        <dbReference type="ARBA" id="ARBA00022692"/>
    </source>
</evidence>
<dbReference type="InterPro" id="IPR004667">
    <property type="entry name" value="ADP_ATP_car_bac_type"/>
</dbReference>
<feature type="transmembrane region" description="Helical" evidence="9">
    <location>
        <begin position="465"/>
        <end position="488"/>
    </location>
</feature>
<gene>
    <name evidence="11" type="ORF">CVIRNUC_008342</name>
</gene>
<feature type="compositionally biased region" description="Polar residues" evidence="10">
    <location>
        <begin position="221"/>
        <end position="243"/>
    </location>
</feature>
<dbReference type="PANTHER" id="PTHR31187:SF1">
    <property type="entry name" value="ADP,ATP CARRIER PROTEIN 1"/>
    <property type="match status" value="1"/>
</dbReference>
<evidence type="ECO:0000313" key="11">
    <source>
        <dbReference type="EMBL" id="CAK0785136.1"/>
    </source>
</evidence>
<comment type="caution">
    <text evidence="11">The sequence shown here is derived from an EMBL/GenBank/DDBJ whole genome shotgun (WGS) entry which is preliminary data.</text>
</comment>
<feature type="region of interest" description="Disordered" evidence="10">
    <location>
        <begin position="221"/>
        <end position="280"/>
    </location>
</feature>
<keyword evidence="3 9" id="KW-0813">Transport</keyword>
<evidence type="ECO:0000256" key="9">
    <source>
        <dbReference type="RuleBase" id="RU363121"/>
    </source>
</evidence>
<name>A0AAV1IEK2_9CHLO</name>
<organism evidence="11 12">
    <name type="scientific">Coccomyxa viridis</name>
    <dbReference type="NCBI Taxonomy" id="1274662"/>
    <lineage>
        <taxon>Eukaryota</taxon>
        <taxon>Viridiplantae</taxon>
        <taxon>Chlorophyta</taxon>
        <taxon>core chlorophytes</taxon>
        <taxon>Trebouxiophyceae</taxon>
        <taxon>Trebouxiophyceae incertae sedis</taxon>
        <taxon>Coccomyxaceae</taxon>
        <taxon>Coccomyxa</taxon>
    </lineage>
</organism>
<feature type="compositionally biased region" description="Basic and acidic residues" evidence="10">
    <location>
        <begin position="270"/>
        <end position="280"/>
    </location>
</feature>
<keyword evidence="12" id="KW-1185">Reference proteome</keyword>
<evidence type="ECO:0000256" key="3">
    <source>
        <dbReference type="ARBA" id="ARBA00022448"/>
    </source>
</evidence>
<keyword evidence="6 9" id="KW-0067">ATP-binding</keyword>
<evidence type="ECO:0000256" key="6">
    <source>
        <dbReference type="ARBA" id="ARBA00022840"/>
    </source>
</evidence>
<feature type="transmembrane region" description="Helical" evidence="9">
    <location>
        <begin position="88"/>
        <end position="112"/>
    </location>
</feature>
<sequence>MNVHLSASFWRPLSQIDKPVQILYSLATQRFSRSTLFNIVILTFMAWFVAFGLLYPSHDSIHFHGLAEDTLKTLPSGLAGAVGMVRNWMFTLFYVAAEMWGDVVLSLLFWGLANEMTSINEAPLLYPLFGVGANIGQTVSGKALSTFAAFSEHRLTYARQLQMMMGLVLLFSTAVLGLHTYITNRFPAIPAAALPEEGSEDRPQLVSEELPADLYRLSMAPGQNSSAAPSNGSTGSASNTVNNGMRPGMRLDLAAERRQSSDTASTSSEAESRSSKGKDEKPSLREAFVFLTKSKQIRCLAVMALAQGLSTNLIDIAWKSHLHMLHPSPAAYSAFLGEVATWTGIVTGTLMFASPALFARWKWKGVAGATPAFMLWTGVPFFVGCVLYNVAHPTQGVGTAALRALVIVGAVLQVFAKGAKFSMFKPAEEMVYIGLDEQSRTKGKAAIDVAGAQTGKSMGSMLQQVLLVISSGSLIKALPVMAVAYFAILRAWSRSVANLATLHICAFTKAAEGEGVSGELEQKGVPANALIGELSPSGPVV</sequence>
<keyword evidence="5 9" id="KW-0547">Nucleotide-binding</keyword>
<dbReference type="GO" id="GO:0005471">
    <property type="term" value="F:ATP:ADP antiporter activity"/>
    <property type="evidence" value="ECO:0007669"/>
    <property type="project" value="InterPro"/>
</dbReference>
<feature type="transmembrane region" description="Helical" evidence="9">
    <location>
        <begin position="124"/>
        <end position="150"/>
    </location>
</feature>
<keyword evidence="9" id="KW-0150">Chloroplast</keyword>
<feature type="transmembrane region" description="Helical" evidence="9">
    <location>
        <begin position="365"/>
        <end position="391"/>
    </location>
</feature>
<evidence type="ECO:0000256" key="5">
    <source>
        <dbReference type="ARBA" id="ARBA00022741"/>
    </source>
</evidence>
<keyword evidence="9" id="KW-0934">Plastid</keyword>
<evidence type="ECO:0000256" key="2">
    <source>
        <dbReference type="ARBA" id="ARBA00007127"/>
    </source>
</evidence>
<proteinExistence type="inferred from homology"/>
<keyword evidence="7 9" id="KW-1133">Transmembrane helix</keyword>
<dbReference type="AlphaFoldDB" id="A0AAV1IEK2"/>
<evidence type="ECO:0000313" key="12">
    <source>
        <dbReference type="Proteomes" id="UP001314263"/>
    </source>
</evidence>
<dbReference type="PANTHER" id="PTHR31187">
    <property type="match status" value="1"/>
</dbReference>
<dbReference type="Pfam" id="PF03219">
    <property type="entry name" value="TLC"/>
    <property type="match status" value="2"/>
</dbReference>
<evidence type="ECO:0000256" key="10">
    <source>
        <dbReference type="SAM" id="MobiDB-lite"/>
    </source>
</evidence>
<keyword evidence="8 9" id="KW-0472">Membrane</keyword>
<evidence type="ECO:0000256" key="7">
    <source>
        <dbReference type="ARBA" id="ARBA00022989"/>
    </source>
</evidence>
<evidence type="ECO:0000256" key="8">
    <source>
        <dbReference type="ARBA" id="ARBA00023136"/>
    </source>
</evidence>
<comment type="similarity">
    <text evidence="2 9">Belongs to the ADP/ATP translocase tlc family.</text>
</comment>
<protein>
    <recommendedName>
        <fullName evidence="9">ADP,ATP carrier protein</fullName>
    </recommendedName>
</protein>
<dbReference type="GO" id="GO:0005524">
    <property type="term" value="F:ATP binding"/>
    <property type="evidence" value="ECO:0007669"/>
    <property type="project" value="UniProtKB-KW"/>
</dbReference>
<reference evidence="11 12" key="1">
    <citation type="submission" date="2023-10" db="EMBL/GenBank/DDBJ databases">
        <authorList>
            <person name="Maclean D."/>
            <person name="Macfadyen A."/>
        </authorList>
    </citation>
    <scope>NUCLEOTIDE SEQUENCE [LARGE SCALE GENOMIC DNA]</scope>
</reference>
<accession>A0AAV1IEK2</accession>
<keyword evidence="4 9" id="KW-0812">Transmembrane</keyword>
<feature type="transmembrane region" description="Helical" evidence="9">
    <location>
        <begin position="330"/>
        <end position="353"/>
    </location>
</feature>
<dbReference type="EMBL" id="CAUYUE010000011">
    <property type="protein sequence ID" value="CAK0785136.1"/>
    <property type="molecule type" value="Genomic_DNA"/>
</dbReference>